<dbReference type="EMBL" id="MN437485">
    <property type="protein sequence ID" value="QHI00453.1"/>
    <property type="molecule type" value="Genomic_DNA"/>
</dbReference>
<evidence type="ECO:0000313" key="1">
    <source>
        <dbReference type="EMBL" id="QHI00453.1"/>
    </source>
</evidence>
<accession>A0A6B9RI64</accession>
<name>A0A6B9RI64_STRSU</name>
<organism evidence="1">
    <name type="scientific">Streptococcus suis</name>
    <dbReference type="NCBI Taxonomy" id="1307"/>
    <lineage>
        <taxon>Bacteria</taxon>
        <taxon>Bacillati</taxon>
        <taxon>Bacillota</taxon>
        <taxon>Bacilli</taxon>
        <taxon>Lactobacillales</taxon>
        <taxon>Streptococcaceae</taxon>
        <taxon>Streptococcus</taxon>
    </lineage>
</organism>
<protein>
    <submittedName>
        <fullName evidence="1">Uncharacterized protein</fullName>
    </submittedName>
</protein>
<sequence>MYTTKEEENKTMATKARIGLLTKNHTAQTIEIAYEGYPEYTGELLKKHFKSSKEIRALLQKGDIIQLEDSLDKIEHDALQGNAQQHRFIGDISQLAEDTLADYIYLFQESDKTWYLLEEGEMKNI</sequence>
<proteinExistence type="predicted"/>
<dbReference type="AlphaFoldDB" id="A0A6B9RI64"/>
<reference evidence="1" key="1">
    <citation type="submission" date="2019-09" db="EMBL/GenBank/DDBJ databases">
        <title>A novel lsa(E) multiresistance gene cluster located into ICE and prophage.</title>
        <authorList>
            <person name="Li D."/>
            <person name="Du X.-d."/>
            <person name="Shang Y."/>
        </authorList>
    </citation>
    <scope>NUCLEOTIDE SEQUENCE</scope>
    <source>
        <strain evidence="1">SC215</strain>
    </source>
</reference>